<organism evidence="6 7">
    <name type="scientific">Nocardia terpenica</name>
    <dbReference type="NCBI Taxonomy" id="455432"/>
    <lineage>
        <taxon>Bacteria</taxon>
        <taxon>Bacillati</taxon>
        <taxon>Actinomycetota</taxon>
        <taxon>Actinomycetes</taxon>
        <taxon>Mycobacteriales</taxon>
        <taxon>Nocardiaceae</taxon>
        <taxon>Nocardia</taxon>
    </lineage>
</organism>
<evidence type="ECO:0000313" key="6">
    <source>
        <dbReference type="EMBL" id="ATL68781.1"/>
    </source>
</evidence>
<evidence type="ECO:0000256" key="1">
    <source>
        <dbReference type="ARBA" id="ARBA00001966"/>
    </source>
</evidence>
<gene>
    <name evidence="6" type="ORF">CRH09_23910</name>
</gene>
<dbReference type="GO" id="GO:0046872">
    <property type="term" value="F:metal ion binding"/>
    <property type="evidence" value="ECO:0007669"/>
    <property type="project" value="UniProtKB-KW"/>
</dbReference>
<dbReference type="GeneID" id="88360393"/>
<reference evidence="6 7" key="1">
    <citation type="submission" date="2017-10" db="EMBL/GenBank/DDBJ databases">
        <title>Comparative genomics between pathogenic Norcardia.</title>
        <authorList>
            <person name="Zeng L."/>
        </authorList>
    </citation>
    <scope>NUCLEOTIDE SEQUENCE [LARGE SCALE GENOMIC DNA]</scope>
    <source>
        <strain evidence="6 7">NC_YFY_NT001</strain>
    </source>
</reference>
<keyword evidence="5" id="KW-0411">Iron-sulfur</keyword>
<sequence length="282" mass="28880">MTGPGIVCTPLHSERTALRGAVSAPVVRTGRGPTRRPSWPAGRPIAVAGVAGALDRALRPGDLVVADEIRSAATAVPSPAAPLLHAALTRRGLRATLGPIYSAERVVDGPARTRLADTGAVAVDTESAFLADAADGRAVVLRAIVDTPGAPLLRPGTPWRGVLALRALRAAAPVLDQWSAAAGDHEVTLGGPEVAEDADLVLVLGAPDSPGARRPAESRAAEGVCVHVVDDVGAVELNWLRGVRRIGVVADISAPGDLMNNLLTALSGLGPVQLRDLPREVS</sequence>
<keyword evidence="2" id="KW-0004">4Fe-4S</keyword>
<keyword evidence="4" id="KW-0408">Iron</keyword>
<name>A0A291RME6_9NOCA</name>
<evidence type="ECO:0000256" key="5">
    <source>
        <dbReference type="ARBA" id="ARBA00023014"/>
    </source>
</evidence>
<dbReference type="EMBL" id="CP023778">
    <property type="protein sequence ID" value="ATL68781.1"/>
    <property type="molecule type" value="Genomic_DNA"/>
</dbReference>
<dbReference type="Pfam" id="PF02401">
    <property type="entry name" value="LYTB"/>
    <property type="match status" value="1"/>
</dbReference>
<dbReference type="Gene3D" id="3.40.50.1580">
    <property type="entry name" value="Nucleoside phosphorylase domain"/>
    <property type="match status" value="1"/>
</dbReference>
<comment type="cofactor">
    <cofactor evidence="1">
        <name>[4Fe-4S] cluster</name>
        <dbReference type="ChEBI" id="CHEBI:49883"/>
    </cofactor>
</comment>
<dbReference type="KEGG" id="ntp:CRH09_23910"/>
<dbReference type="InterPro" id="IPR035994">
    <property type="entry name" value="Nucleoside_phosphorylase_sf"/>
</dbReference>
<evidence type="ECO:0000256" key="4">
    <source>
        <dbReference type="ARBA" id="ARBA00023004"/>
    </source>
</evidence>
<dbReference type="GO" id="GO:0051539">
    <property type="term" value="F:4 iron, 4 sulfur cluster binding"/>
    <property type="evidence" value="ECO:0007669"/>
    <property type="project" value="UniProtKB-KW"/>
</dbReference>
<dbReference type="Proteomes" id="UP000221961">
    <property type="component" value="Chromosome"/>
</dbReference>
<evidence type="ECO:0000313" key="7">
    <source>
        <dbReference type="Proteomes" id="UP000221961"/>
    </source>
</evidence>
<dbReference type="GO" id="GO:0009116">
    <property type="term" value="P:nucleoside metabolic process"/>
    <property type="evidence" value="ECO:0007669"/>
    <property type="project" value="InterPro"/>
</dbReference>
<dbReference type="GO" id="GO:0051745">
    <property type="term" value="F:4-hydroxy-3-methylbut-2-enyl diphosphate reductase activity"/>
    <property type="evidence" value="ECO:0007669"/>
    <property type="project" value="InterPro"/>
</dbReference>
<dbReference type="GO" id="GO:0050992">
    <property type="term" value="P:dimethylallyl diphosphate biosynthetic process"/>
    <property type="evidence" value="ECO:0007669"/>
    <property type="project" value="InterPro"/>
</dbReference>
<dbReference type="InterPro" id="IPR003451">
    <property type="entry name" value="LytB/IspH"/>
</dbReference>
<proteinExistence type="predicted"/>
<keyword evidence="3" id="KW-0479">Metal-binding</keyword>
<dbReference type="GO" id="GO:0019288">
    <property type="term" value="P:isopentenyl diphosphate biosynthetic process, methylerythritol 4-phosphate pathway"/>
    <property type="evidence" value="ECO:0007669"/>
    <property type="project" value="InterPro"/>
</dbReference>
<accession>A0A291RME6</accession>
<protein>
    <submittedName>
        <fullName evidence="6">Uncharacterized protein</fullName>
    </submittedName>
</protein>
<dbReference type="AlphaFoldDB" id="A0A291RME6"/>
<dbReference type="Gene3D" id="3.40.1010.20">
    <property type="entry name" value="4-hydroxy-3-methylbut-2-enyl diphosphate reductase, catalytic domain"/>
    <property type="match status" value="1"/>
</dbReference>
<dbReference type="RefSeq" id="WP_098695843.1">
    <property type="nucleotide sequence ID" value="NZ_CP023778.1"/>
</dbReference>
<evidence type="ECO:0000256" key="3">
    <source>
        <dbReference type="ARBA" id="ARBA00022723"/>
    </source>
</evidence>
<dbReference type="SUPFAM" id="SSF53167">
    <property type="entry name" value="Purine and uridine phosphorylases"/>
    <property type="match status" value="1"/>
</dbReference>
<evidence type="ECO:0000256" key="2">
    <source>
        <dbReference type="ARBA" id="ARBA00022485"/>
    </source>
</evidence>